<gene>
    <name evidence="1" type="ORF">H735_09615</name>
</gene>
<name>A0A0C1WA37_9VIBR</name>
<sequence length="104" mass="12154">MEKTNLRNTAELKPCAHEAIERKIINIIVREHSFTTIANQAESNRLLGHIENFQFAKFRADFHTFPNNCLETTRRLLTARLERKIEEISSKSNLAIDLSKLYRL</sequence>
<dbReference type="Proteomes" id="UP000031586">
    <property type="component" value="Unassembled WGS sequence"/>
</dbReference>
<reference evidence="1 2" key="1">
    <citation type="submission" date="2014-07" db="EMBL/GenBank/DDBJ databases">
        <title>Unique and conserved regions in Vibrio harveyi and related species in comparison with the shrimp pathogen Vibrio harveyi CAIM 1792.</title>
        <authorList>
            <person name="Espinoza-Valles I."/>
            <person name="Vora G."/>
            <person name="Leekitcharoenphon P."/>
            <person name="Ussery D."/>
            <person name="Hoj L."/>
            <person name="Gomez-Gil B."/>
        </authorList>
    </citation>
    <scope>NUCLEOTIDE SEQUENCE [LARGE SCALE GENOMIC DNA]</scope>
    <source>
        <strain evidence="2">CAIM 1854 / LMG 25443</strain>
    </source>
</reference>
<organism evidence="1 2">
    <name type="scientific">Vibrio owensii CAIM 1854 = LMG 25443</name>
    <dbReference type="NCBI Taxonomy" id="1229493"/>
    <lineage>
        <taxon>Bacteria</taxon>
        <taxon>Pseudomonadati</taxon>
        <taxon>Pseudomonadota</taxon>
        <taxon>Gammaproteobacteria</taxon>
        <taxon>Vibrionales</taxon>
        <taxon>Vibrionaceae</taxon>
        <taxon>Vibrio</taxon>
    </lineage>
</organism>
<protein>
    <submittedName>
        <fullName evidence="1">Uncharacterized protein</fullName>
    </submittedName>
</protein>
<accession>A0A0C1WA37</accession>
<dbReference type="RefSeq" id="WP_020194366.1">
    <property type="nucleotide sequence ID" value="NZ_BAOH01000005.1"/>
</dbReference>
<evidence type="ECO:0000313" key="1">
    <source>
        <dbReference type="EMBL" id="KIF53182.1"/>
    </source>
</evidence>
<proteinExistence type="predicted"/>
<evidence type="ECO:0000313" key="2">
    <source>
        <dbReference type="Proteomes" id="UP000031586"/>
    </source>
</evidence>
<dbReference type="AlphaFoldDB" id="A0A0C1WA37"/>
<dbReference type="EMBL" id="JPRD01000015">
    <property type="protein sequence ID" value="KIF53182.1"/>
    <property type="molecule type" value="Genomic_DNA"/>
</dbReference>
<comment type="caution">
    <text evidence="1">The sequence shown here is derived from an EMBL/GenBank/DDBJ whole genome shotgun (WGS) entry which is preliminary data.</text>
</comment>
<dbReference type="PATRIC" id="fig|1229493.5.peg.1010"/>